<comment type="caution">
    <text evidence="3">The sequence shown here is derived from an EMBL/GenBank/DDBJ whole genome shotgun (WGS) entry which is preliminary data.</text>
</comment>
<dbReference type="Proteomes" id="UP000824109">
    <property type="component" value="Unassembled WGS sequence"/>
</dbReference>
<evidence type="ECO:0000256" key="1">
    <source>
        <dbReference type="ARBA" id="ARBA00008668"/>
    </source>
</evidence>
<name>A0A9D1SE57_9FIRM</name>
<evidence type="ECO:0000256" key="2">
    <source>
        <dbReference type="ARBA" id="ARBA00022801"/>
    </source>
</evidence>
<dbReference type="SUPFAM" id="SSF49785">
    <property type="entry name" value="Galactose-binding domain-like"/>
    <property type="match status" value="1"/>
</dbReference>
<feature type="non-terminal residue" evidence="3">
    <location>
        <position position="1"/>
    </location>
</feature>
<dbReference type="PANTHER" id="PTHR43695">
    <property type="entry name" value="PUTATIVE (AFU_ORTHOLOGUE AFUA_2G17250)-RELATED"/>
    <property type="match status" value="1"/>
</dbReference>
<protein>
    <recommendedName>
        <fullName evidence="5">SGNH hydrolase-type esterase domain-containing protein</fullName>
    </recommendedName>
</protein>
<dbReference type="InterPro" id="IPR008979">
    <property type="entry name" value="Galactose-bd-like_sf"/>
</dbReference>
<evidence type="ECO:0008006" key="5">
    <source>
        <dbReference type="Google" id="ProtNLM"/>
    </source>
</evidence>
<evidence type="ECO:0000313" key="4">
    <source>
        <dbReference type="Proteomes" id="UP000824109"/>
    </source>
</evidence>
<comment type="similarity">
    <text evidence="1">Belongs to the 'GDSL' lipolytic enzyme family.</text>
</comment>
<reference evidence="3" key="1">
    <citation type="submission" date="2020-10" db="EMBL/GenBank/DDBJ databases">
        <authorList>
            <person name="Gilroy R."/>
        </authorList>
    </citation>
    <scope>NUCLEOTIDE SEQUENCE</scope>
    <source>
        <strain evidence="3">USAMLcec3-3695</strain>
    </source>
</reference>
<dbReference type="AlphaFoldDB" id="A0A9D1SE57"/>
<dbReference type="Gene3D" id="2.60.120.430">
    <property type="entry name" value="Galactose-binding lectin"/>
    <property type="match status" value="1"/>
</dbReference>
<dbReference type="InterPro" id="IPR036514">
    <property type="entry name" value="SGNH_hydro_sf"/>
</dbReference>
<organism evidence="3 4">
    <name type="scientific">Candidatus Ornithomonoglobus merdipullorum</name>
    <dbReference type="NCBI Taxonomy" id="2840895"/>
    <lineage>
        <taxon>Bacteria</taxon>
        <taxon>Bacillati</taxon>
        <taxon>Bacillota</taxon>
        <taxon>Clostridia</taxon>
        <taxon>Candidatus Ornithomonoglobus</taxon>
    </lineage>
</organism>
<proteinExistence type="inferred from homology"/>
<reference evidence="3" key="2">
    <citation type="journal article" date="2021" name="PeerJ">
        <title>Extensive microbial diversity within the chicken gut microbiome revealed by metagenomics and culture.</title>
        <authorList>
            <person name="Gilroy R."/>
            <person name="Ravi A."/>
            <person name="Getino M."/>
            <person name="Pursley I."/>
            <person name="Horton D.L."/>
            <person name="Alikhan N.F."/>
            <person name="Baker D."/>
            <person name="Gharbi K."/>
            <person name="Hall N."/>
            <person name="Watson M."/>
            <person name="Adriaenssens E.M."/>
            <person name="Foster-Nyarko E."/>
            <person name="Jarju S."/>
            <person name="Secka A."/>
            <person name="Antonio M."/>
            <person name="Oren A."/>
            <person name="Chaudhuri R.R."/>
            <person name="La Ragione R."/>
            <person name="Hildebrand F."/>
            <person name="Pallen M.J."/>
        </authorList>
    </citation>
    <scope>NUCLEOTIDE SEQUENCE</scope>
    <source>
        <strain evidence="3">USAMLcec3-3695</strain>
    </source>
</reference>
<sequence length="551" mass="59474">RVNIHGLSFAFGSGEPEEGYTQVINTMFSNSSDYGFAGIDGLTVNETDITGSAAYTFKVRVPNGNYNVKVSTTSQNMTSEVVENVPAVTGINKTGDSFQVAVCDEVLDLTFEAGSSITSLEISQATAKSRLEKPAIYSIGDSTTKNSGHYSKYNEDKAAQASDPSKWVDEREYCSWGNAVTEDMYEDTFSAYYNHGMAGRDSVNYYNQARVEAVLLSINPGDYVTINMGINSREANEGGSYETLMEYYYVLPVIQRGGIPVILTHTPDGPLSGYGTYDEATKTFDCSRENDGRVIFLKNLAEKYDLNVIDIGKLGNDYLTSLAQQDLTVEQIQEMSNKANSINQGYTAPTTVLEMVQSWYPDHNHYTVELGTVYANIIMTELAKIANSAPQPDEYIVTFMADDAEVATRTVVSGETVTDIPAVPAKEGFTGKWMANGVEFTSSTVVTGNMTVTAEYTPITEPTGELTATSFALTEGTAAATVSNTTESAASVTVYVAAYDEAGTLVSVQLQTKSVAADGTETFEVANSSEAASYKAFVWNDANNAPLANAQ</sequence>
<accession>A0A9D1SE57</accession>
<dbReference type="EMBL" id="DVNB01000032">
    <property type="protein sequence ID" value="HIU56825.1"/>
    <property type="molecule type" value="Genomic_DNA"/>
</dbReference>
<dbReference type="InterPro" id="IPR037459">
    <property type="entry name" value="RhgT-like"/>
</dbReference>
<dbReference type="GO" id="GO:0016787">
    <property type="term" value="F:hydrolase activity"/>
    <property type="evidence" value="ECO:0007669"/>
    <property type="project" value="UniProtKB-KW"/>
</dbReference>
<dbReference type="PANTHER" id="PTHR43695:SF1">
    <property type="entry name" value="RHAMNOGALACTURONAN ACETYLESTERASE"/>
    <property type="match status" value="1"/>
</dbReference>
<evidence type="ECO:0000313" key="3">
    <source>
        <dbReference type="EMBL" id="HIU56825.1"/>
    </source>
</evidence>
<dbReference type="Gene3D" id="3.40.50.1110">
    <property type="entry name" value="SGNH hydrolase"/>
    <property type="match status" value="1"/>
</dbReference>
<dbReference type="SUPFAM" id="SSF52266">
    <property type="entry name" value="SGNH hydrolase"/>
    <property type="match status" value="1"/>
</dbReference>
<gene>
    <name evidence="3" type="ORF">IAA61_03305</name>
</gene>
<keyword evidence="2" id="KW-0378">Hydrolase</keyword>